<comment type="caution">
    <text evidence="1">The sequence shown here is derived from an EMBL/GenBank/DDBJ whole genome shotgun (WGS) entry which is preliminary data.</text>
</comment>
<name>A0A3M7SJM1_BRAPC</name>
<dbReference type="AlphaFoldDB" id="A0A3M7SJM1"/>
<keyword evidence="2" id="KW-1185">Reference proteome</keyword>
<proteinExistence type="predicted"/>
<evidence type="ECO:0000313" key="1">
    <source>
        <dbReference type="EMBL" id="RNA35728.1"/>
    </source>
</evidence>
<reference evidence="1 2" key="1">
    <citation type="journal article" date="2018" name="Sci. Rep.">
        <title>Genomic signatures of local adaptation to the degree of environmental predictability in rotifers.</title>
        <authorList>
            <person name="Franch-Gras L."/>
            <person name="Hahn C."/>
            <person name="Garcia-Roger E.M."/>
            <person name="Carmona M.J."/>
            <person name="Serra M."/>
            <person name="Gomez A."/>
        </authorList>
    </citation>
    <scope>NUCLEOTIDE SEQUENCE [LARGE SCALE GENOMIC DNA]</scope>
    <source>
        <strain evidence="1">HYR1</strain>
    </source>
</reference>
<protein>
    <submittedName>
        <fullName evidence="1">Uncharacterized protein</fullName>
    </submittedName>
</protein>
<gene>
    <name evidence="1" type="ORF">BpHYR1_031129</name>
</gene>
<organism evidence="1 2">
    <name type="scientific">Brachionus plicatilis</name>
    <name type="common">Marine rotifer</name>
    <name type="synonym">Brachionus muelleri</name>
    <dbReference type="NCBI Taxonomy" id="10195"/>
    <lineage>
        <taxon>Eukaryota</taxon>
        <taxon>Metazoa</taxon>
        <taxon>Spiralia</taxon>
        <taxon>Gnathifera</taxon>
        <taxon>Rotifera</taxon>
        <taxon>Eurotatoria</taxon>
        <taxon>Monogononta</taxon>
        <taxon>Pseudotrocha</taxon>
        <taxon>Ploima</taxon>
        <taxon>Brachionidae</taxon>
        <taxon>Brachionus</taxon>
    </lineage>
</organism>
<evidence type="ECO:0000313" key="2">
    <source>
        <dbReference type="Proteomes" id="UP000276133"/>
    </source>
</evidence>
<dbReference type="Proteomes" id="UP000276133">
    <property type="component" value="Unassembled WGS sequence"/>
</dbReference>
<accession>A0A3M7SJM1</accession>
<sequence>MSRQQCHLALVHFETSVLDNCWRQLVATHCYVLPLESVTLKPNEVTPVGSFASWFIQKHSFRNQNEIKSIFYLNFIDSFFFHFLHEKNYFSIKNKLLFKFFECIKVCCTMLQIFVEFVFEIHKTNENKAFFFSENKPNSAYRKIPTS</sequence>
<dbReference type="EMBL" id="REGN01001291">
    <property type="protein sequence ID" value="RNA35728.1"/>
    <property type="molecule type" value="Genomic_DNA"/>
</dbReference>